<organism evidence="1 2">
    <name type="scientific">Thiopseudomonas denitrificans</name>
    <dbReference type="NCBI Taxonomy" id="1501432"/>
    <lineage>
        <taxon>Bacteria</taxon>
        <taxon>Pseudomonadati</taxon>
        <taxon>Pseudomonadota</taxon>
        <taxon>Gammaproteobacteria</taxon>
        <taxon>Pseudomonadales</taxon>
        <taxon>Pseudomonadaceae</taxon>
        <taxon>Thiopseudomonas</taxon>
    </lineage>
</organism>
<dbReference type="Gene3D" id="3.40.50.150">
    <property type="entry name" value="Vaccinia Virus protein VP39"/>
    <property type="match status" value="1"/>
</dbReference>
<dbReference type="PANTHER" id="PTHR40036">
    <property type="entry name" value="MACROCIN O-METHYLTRANSFERASE"/>
    <property type="match status" value="1"/>
</dbReference>
<dbReference type="RefSeq" id="WP_101496414.1">
    <property type="nucleotide sequence ID" value="NZ_LNJZ01000005.1"/>
</dbReference>
<keyword evidence="1" id="KW-0489">Methyltransferase</keyword>
<evidence type="ECO:0000313" key="1">
    <source>
        <dbReference type="EMBL" id="TDQ36702.1"/>
    </source>
</evidence>
<dbReference type="GO" id="GO:0008168">
    <property type="term" value="F:methyltransferase activity"/>
    <property type="evidence" value="ECO:0007669"/>
    <property type="project" value="UniProtKB-KW"/>
</dbReference>
<comment type="caution">
    <text evidence="1">The sequence shown here is derived from an EMBL/GenBank/DDBJ whole genome shotgun (WGS) entry which is preliminary data.</text>
</comment>
<protein>
    <submittedName>
        <fullName evidence="1">Macrocin-O-methyltransferase TylF</fullName>
    </submittedName>
</protein>
<dbReference type="OrthoDB" id="9799872at2"/>
<dbReference type="AlphaFoldDB" id="A0A4R6TVK1"/>
<accession>A0A4R6TVK1</accession>
<reference evidence="1 2" key="1">
    <citation type="submission" date="2019-03" db="EMBL/GenBank/DDBJ databases">
        <title>Genomic Encyclopedia of Type Strains, Phase IV (KMG-IV): sequencing the most valuable type-strain genomes for metagenomic binning, comparative biology and taxonomic classification.</title>
        <authorList>
            <person name="Goeker M."/>
        </authorList>
    </citation>
    <scope>NUCLEOTIDE SEQUENCE [LARGE SCALE GENOMIC DNA]</scope>
    <source>
        <strain evidence="1 2">DSM 28679</strain>
    </source>
</reference>
<evidence type="ECO:0000313" key="2">
    <source>
        <dbReference type="Proteomes" id="UP000294575"/>
    </source>
</evidence>
<dbReference type="EMBL" id="SNYK01000011">
    <property type="protein sequence ID" value="TDQ36702.1"/>
    <property type="molecule type" value="Genomic_DNA"/>
</dbReference>
<dbReference type="InterPro" id="IPR008884">
    <property type="entry name" value="TylF_MeTrfase"/>
</dbReference>
<name>A0A4R6TVK1_9GAMM</name>
<proteinExistence type="predicted"/>
<dbReference type="InterPro" id="IPR029063">
    <property type="entry name" value="SAM-dependent_MTases_sf"/>
</dbReference>
<dbReference type="Pfam" id="PF05711">
    <property type="entry name" value="TylF"/>
    <property type="match status" value="1"/>
</dbReference>
<keyword evidence="2" id="KW-1185">Reference proteome</keyword>
<gene>
    <name evidence="1" type="ORF">DFQ45_11183</name>
</gene>
<dbReference type="GO" id="GO:0032259">
    <property type="term" value="P:methylation"/>
    <property type="evidence" value="ECO:0007669"/>
    <property type="project" value="UniProtKB-KW"/>
</dbReference>
<sequence length="255" mass="29208">MNTIQPRKQLIFNNTKSSINNLERLQEISNQLNPHFGSSCWNKHSMVTMNVGALSKLLYLNDLYQRIIDVPGVICEFGVQWGTTLTHLINLRSIYEPFNCSRVVYGFDTFEGFTNIHSNDGTLPRENDLTTLENYENILEETLTLIESFPPLSHLKKFELIKGDATHTVDSWLEDNPHVVISMAIFDMDLYTPTKEVIKKIKPRLIKGSLLVFDELNCKHFPGETLAVLEELGLNNLKLRKNQFQPFAAFAVYGE</sequence>
<dbReference type="PANTHER" id="PTHR40036:SF1">
    <property type="entry name" value="MACROCIN O-METHYLTRANSFERASE"/>
    <property type="match status" value="1"/>
</dbReference>
<keyword evidence="1" id="KW-0808">Transferase</keyword>
<dbReference type="Proteomes" id="UP000294575">
    <property type="component" value="Unassembled WGS sequence"/>
</dbReference>